<feature type="region of interest" description="Disordered" evidence="12">
    <location>
        <begin position="1118"/>
        <end position="1152"/>
    </location>
</feature>
<gene>
    <name evidence="15" type="ORF">PAPYR_10532</name>
</gene>
<dbReference type="PANTHER" id="PTHR45627">
    <property type="entry name" value="ADENYLATE CYCLASE TYPE 1"/>
    <property type="match status" value="1"/>
</dbReference>
<feature type="compositionally biased region" description="Low complexity" evidence="12">
    <location>
        <begin position="716"/>
        <end position="730"/>
    </location>
</feature>
<evidence type="ECO:0000256" key="4">
    <source>
        <dbReference type="ARBA" id="ARBA00022692"/>
    </source>
</evidence>
<accession>A0ABQ8U8F2</accession>
<feature type="transmembrane region" description="Helical" evidence="13">
    <location>
        <begin position="1335"/>
        <end position="1353"/>
    </location>
</feature>
<keyword evidence="11" id="KW-0456">Lyase</keyword>
<evidence type="ECO:0000256" key="6">
    <source>
        <dbReference type="ARBA" id="ARBA00022741"/>
    </source>
</evidence>
<feature type="domain" description="Guanylate cyclase" evidence="14">
    <location>
        <begin position="1548"/>
        <end position="1728"/>
    </location>
</feature>
<dbReference type="EMBL" id="JAPMOS010000139">
    <property type="protein sequence ID" value="KAJ4454701.1"/>
    <property type="molecule type" value="Genomic_DNA"/>
</dbReference>
<name>A0ABQ8U8F2_9EUKA</name>
<dbReference type="Pfam" id="PF00211">
    <property type="entry name" value="Guanylate_cyc"/>
    <property type="match status" value="2"/>
</dbReference>
<keyword evidence="16" id="KW-1185">Reference proteome</keyword>
<feature type="region of interest" description="Disordered" evidence="12">
    <location>
        <begin position="1826"/>
        <end position="1898"/>
    </location>
</feature>
<evidence type="ECO:0000256" key="12">
    <source>
        <dbReference type="SAM" id="MobiDB-lite"/>
    </source>
</evidence>
<proteinExistence type="predicted"/>
<evidence type="ECO:0000256" key="11">
    <source>
        <dbReference type="ARBA" id="ARBA00023239"/>
    </source>
</evidence>
<dbReference type="SUPFAM" id="SSF55073">
    <property type="entry name" value="Nucleotide cyclase"/>
    <property type="match status" value="2"/>
</dbReference>
<feature type="transmembrane region" description="Helical" evidence="13">
    <location>
        <begin position="228"/>
        <end position="249"/>
    </location>
</feature>
<feature type="region of interest" description="Disordered" evidence="12">
    <location>
        <begin position="1952"/>
        <end position="1979"/>
    </location>
</feature>
<evidence type="ECO:0000256" key="2">
    <source>
        <dbReference type="ARBA" id="ARBA00004141"/>
    </source>
</evidence>
<keyword evidence="9 13" id="KW-1133">Transmembrane helix</keyword>
<feature type="compositionally biased region" description="Basic residues" evidence="12">
    <location>
        <begin position="1968"/>
        <end position="1979"/>
    </location>
</feature>
<reference evidence="15" key="1">
    <citation type="journal article" date="2022" name="bioRxiv">
        <title>Genomics of Preaxostyla Flagellates Illuminates Evolutionary Transitions and the Path Towards Mitochondrial Loss.</title>
        <authorList>
            <person name="Novak L.V.F."/>
            <person name="Treitli S.C."/>
            <person name="Pyrih J."/>
            <person name="Halakuc P."/>
            <person name="Pipaliya S.V."/>
            <person name="Vacek V."/>
            <person name="Brzon O."/>
            <person name="Soukal P."/>
            <person name="Eme L."/>
            <person name="Dacks J.B."/>
            <person name="Karnkowska A."/>
            <person name="Elias M."/>
            <person name="Hampl V."/>
        </authorList>
    </citation>
    <scope>NUCLEOTIDE SEQUENCE</scope>
    <source>
        <strain evidence="15">RCP-MX</strain>
    </source>
</reference>
<comment type="subcellular location">
    <subcellularLocation>
        <location evidence="2">Membrane</location>
        <topology evidence="2">Multi-pass membrane protein</topology>
    </subcellularLocation>
</comment>
<evidence type="ECO:0000256" key="5">
    <source>
        <dbReference type="ARBA" id="ARBA00022723"/>
    </source>
</evidence>
<sequence>MYVNDSAEPVTLNRDIQRQAIDQKLPPGDVIHYSPLQFVRDQFSLRIFYRFENRSLEGDYTIFFYHEAFSSDLWKTVISSAIFFLTIAIVIIFGYFTEGTPFSGTNFWGSLHIYVCAGLLFLLFVAYLVNRSLFARWRRQDRPPPTWLIRTFEVSLILVYLVLTSSQLCVDWYYPNGVLDYWAWIFLIQTNILWGRLLPFVLLFPLAEVVSLAYLAIAIVIDQSLYNILISISVYICLTVHLMLVVRLLQLQVRLKFLYARRAAVYSDHCDRIVRFLYPEKVLCGMLDGHSVLLQATPSSHECPGCTVVEVNVAKFSSLITVNPKQALDRLEEFFAALERLCSRRYPHLHPYKVLGSSWVGLVGMSAPTPCHSLVGTLFALDVLNLLHDQSYDEATPQSPGPSSLPSHHHDGPDIHVRIGVASGCLTGGFVGHQWEVWGEALDQARELVAVATKDTVALSRVAFRDVSRFFEHPQPVYSSTKDRLSLLCAYVGAVATEAAVTHAATVHVRMCGVAFSTSPSRPSTPPLSPLSTSFASSFSPIPAYIPTPIGFAVTPGCLLDWSQCVHRELAYLHWREHGMRRASIATFGRGLIATTPEQSGSSQARLRSSHSHMVPSMLDQHRSPQPGGGGACESPGMVGTVTIVAARDDGPEPFTPCSFANETSTFLEESVEVPQIMPGSASTCHTHRSMVATEQPNQVANRSIDSLGASFSTVPPTARTEPTSTETTPDVAECAGAESGTSSEVTRSSLPVVPFPSTLYTPESPSADLAHNVYLTVFAKLQQKGLISSTDRLPAPTNPRTLLTMRGLPEPAILSEDDLPDPRLDTSKLSSSLASPIPDFAASGPGPVPTTTATAVPLRTFRRLPSSNATPVAYPLPLTRSARRLFYRYAQRRAKYPHPPLRHHPMPRSPTESSTVAAPHASLADLPVPPEAILWEQTLTKPDEAGPLPTDTGLAFLQGGPQSLEELAKYTGCRPPTQSPPPTRPHRQASASGHSLTTGLSTRDVMSSLPNPASPPTSPGRSSAQPPLPALPESFLLNMYLDSSLPGVLLLPPIMGLLGACFFCVVFMHPSMSFSISTPPCSHAPHSTRLAAQQPPPNPLALQALPALPLAPPARYPAHQVLQPTPPAPAAPAPGHGSLHAPLPGRFPNLLPAPPARHRARLSLTALIARDGHGKLREYLTHGPKPQPQFSHPGLGTIQPRPVTALHALSHEQFALPTSLDFGCIIRSRRQDVTVIDALDDPAGSTRPIEQPLDADQELLYKALATGTRAKQRLGDAPGPIDQWEPMVDGDRRSHRLALKACRGMDRPQTIERSLRGHFWDAHLCSSRGPLLKLSLLMCLMTAVQGVCDWVVLQEDALTVQLCLRYGLTVACALAATAIVAFSPRLTTSRRLLFSIFMNLVMLGYLIHLYISAYVMARVPGCCTQTLSDGCAGGVSSYMLFMALLLMLVQSTTLWDSSSLVFGLVPIAAFFVVSAAEGVLGTAYPVLLTTLMSSAAVAARKQTYWWQRYSEAACSFLQGIVCQLAPATLANRIRKGEKVQDFVPNATVLFIELHGFDFVGKAPESIGLLSNLFAAFSSPLANAIRARLKFDGSGELTLLFHAHLPTVAALAAQHECARLKFYGTTYVATSGIQNPHLQHAQRCARFALAANRLLAHFAETGKLQVGAVASSGGQEGEGEVQLMPTSRWTVTASMGLASGPLVVGLIGRDSMSLDIWGQPVVLAARLASPDRMYCTESSANLITQATPTAPTPPPSLELSPKSPLAPFGSFSSSTASLANPPAIALRNAGIGVFEGTGPVRVFTLVPPHQQDKLILPPLLLDSDSDRESPRGALAVPPPTPAGDVSTLGPTHKRPFIPRLKLPPRRFERYDGHPNTEALGPQQQHRHHKAARRPAAQQQRPSVYRIVNCFQAGLLLPVLACLPPVPVIYAARSRRRPIWDFQDTRLGTLAHLGLPRHSTGDPGPPQPRARRRRPLWTIG</sequence>
<feature type="compositionally biased region" description="Basic residues" evidence="12">
    <location>
        <begin position="897"/>
        <end position="907"/>
    </location>
</feature>
<feature type="domain" description="Guanylate cyclase" evidence="14">
    <location>
        <begin position="307"/>
        <end position="449"/>
    </location>
</feature>
<dbReference type="PROSITE" id="PS50125">
    <property type="entry name" value="GUANYLATE_CYCLASE_2"/>
    <property type="match status" value="2"/>
</dbReference>
<organism evidence="15 16">
    <name type="scientific">Paratrimastix pyriformis</name>
    <dbReference type="NCBI Taxonomy" id="342808"/>
    <lineage>
        <taxon>Eukaryota</taxon>
        <taxon>Metamonada</taxon>
        <taxon>Preaxostyla</taxon>
        <taxon>Paratrimastigidae</taxon>
        <taxon>Paratrimastix</taxon>
    </lineage>
</organism>
<keyword evidence="5" id="KW-0479">Metal-binding</keyword>
<dbReference type="Gene3D" id="3.30.70.1230">
    <property type="entry name" value="Nucleotide cyclase"/>
    <property type="match status" value="2"/>
</dbReference>
<comment type="catalytic activity">
    <reaction evidence="1">
        <text>ATP = 3',5'-cyclic AMP + diphosphate</text>
        <dbReference type="Rhea" id="RHEA:15389"/>
        <dbReference type="ChEBI" id="CHEBI:30616"/>
        <dbReference type="ChEBI" id="CHEBI:33019"/>
        <dbReference type="ChEBI" id="CHEBI:58165"/>
        <dbReference type="EC" id="4.6.1.1"/>
    </reaction>
</comment>
<dbReference type="CDD" id="cd07302">
    <property type="entry name" value="CHD"/>
    <property type="match status" value="1"/>
</dbReference>
<feature type="transmembrane region" description="Helical" evidence="13">
    <location>
        <begin position="1365"/>
        <end position="1383"/>
    </location>
</feature>
<feature type="compositionally biased region" description="Basic and acidic residues" evidence="12">
    <location>
        <begin position="1865"/>
        <end position="1874"/>
    </location>
</feature>
<evidence type="ECO:0000256" key="13">
    <source>
        <dbReference type="SAM" id="Phobius"/>
    </source>
</evidence>
<evidence type="ECO:0000259" key="14">
    <source>
        <dbReference type="PROSITE" id="PS50125"/>
    </source>
</evidence>
<feature type="transmembrane region" description="Helical" evidence="13">
    <location>
        <begin position="1428"/>
        <end position="1449"/>
    </location>
</feature>
<evidence type="ECO:0000313" key="16">
    <source>
        <dbReference type="Proteomes" id="UP001141327"/>
    </source>
</evidence>
<feature type="transmembrane region" description="Helical" evidence="13">
    <location>
        <begin position="111"/>
        <end position="130"/>
    </location>
</feature>
<feature type="region of interest" description="Disordered" evidence="12">
    <location>
        <begin position="972"/>
        <end position="1028"/>
    </location>
</feature>
<keyword evidence="7" id="KW-0067">ATP-binding</keyword>
<dbReference type="PANTHER" id="PTHR45627:SF12">
    <property type="entry name" value="ADENYLATE CYCLASE TYPE 2"/>
    <property type="match status" value="1"/>
</dbReference>
<feature type="transmembrane region" description="Helical" evidence="13">
    <location>
        <begin position="151"/>
        <end position="174"/>
    </location>
</feature>
<keyword evidence="8" id="KW-0460">Magnesium</keyword>
<feature type="region of interest" description="Disordered" evidence="12">
    <location>
        <begin position="897"/>
        <end position="920"/>
    </location>
</feature>
<feature type="transmembrane region" description="Helical" evidence="13">
    <location>
        <begin position="1461"/>
        <end position="1485"/>
    </location>
</feature>
<protein>
    <recommendedName>
        <fullName evidence="3">adenylate cyclase</fullName>
        <ecNumber evidence="3">4.6.1.1</ecNumber>
    </recommendedName>
</protein>
<feature type="transmembrane region" description="Helical" evidence="13">
    <location>
        <begin position="194"/>
        <end position="221"/>
    </location>
</feature>
<evidence type="ECO:0000256" key="8">
    <source>
        <dbReference type="ARBA" id="ARBA00022842"/>
    </source>
</evidence>
<dbReference type="InterPro" id="IPR001054">
    <property type="entry name" value="A/G_cyclase"/>
</dbReference>
<feature type="compositionally biased region" description="Polar residues" evidence="12">
    <location>
        <begin position="990"/>
        <end position="1012"/>
    </location>
</feature>
<feature type="transmembrane region" description="Helical" evidence="13">
    <location>
        <begin position="73"/>
        <end position="96"/>
    </location>
</feature>
<evidence type="ECO:0000256" key="1">
    <source>
        <dbReference type="ARBA" id="ARBA00001593"/>
    </source>
</evidence>
<evidence type="ECO:0000256" key="9">
    <source>
        <dbReference type="ARBA" id="ARBA00022989"/>
    </source>
</evidence>
<evidence type="ECO:0000256" key="3">
    <source>
        <dbReference type="ARBA" id="ARBA00012201"/>
    </source>
</evidence>
<feature type="transmembrane region" description="Helical" evidence="13">
    <location>
        <begin position="1049"/>
        <end position="1069"/>
    </location>
</feature>
<keyword evidence="6" id="KW-0547">Nucleotide-binding</keyword>
<dbReference type="InterPro" id="IPR029787">
    <property type="entry name" value="Nucleotide_cyclase"/>
</dbReference>
<feature type="region of interest" description="Disordered" evidence="12">
    <location>
        <begin position="710"/>
        <end position="730"/>
    </location>
</feature>
<feature type="transmembrane region" description="Helical" evidence="13">
    <location>
        <begin position="1395"/>
        <end position="1416"/>
    </location>
</feature>
<keyword evidence="10 13" id="KW-0472">Membrane</keyword>
<keyword evidence="4 13" id="KW-0812">Transmembrane</keyword>
<comment type="caution">
    <text evidence="15">The sequence shown here is derived from an EMBL/GenBank/DDBJ whole genome shotgun (WGS) entry which is preliminary data.</text>
</comment>
<dbReference type="Proteomes" id="UP001141327">
    <property type="component" value="Unassembled WGS sequence"/>
</dbReference>
<evidence type="ECO:0000256" key="7">
    <source>
        <dbReference type="ARBA" id="ARBA00022840"/>
    </source>
</evidence>
<evidence type="ECO:0000256" key="10">
    <source>
        <dbReference type="ARBA" id="ARBA00023136"/>
    </source>
</evidence>
<dbReference type="EC" id="4.6.1.1" evidence="3"/>
<evidence type="ECO:0000313" key="15">
    <source>
        <dbReference type="EMBL" id="KAJ4454701.1"/>
    </source>
</evidence>